<proteinExistence type="predicted"/>
<accession>A0A239NAD8</accession>
<organism evidence="1 2">
    <name type="scientific">Streptosporangium subroseum</name>
    <dbReference type="NCBI Taxonomy" id="106412"/>
    <lineage>
        <taxon>Bacteria</taxon>
        <taxon>Bacillati</taxon>
        <taxon>Actinomycetota</taxon>
        <taxon>Actinomycetes</taxon>
        <taxon>Streptosporangiales</taxon>
        <taxon>Streptosporangiaceae</taxon>
        <taxon>Streptosporangium</taxon>
    </lineage>
</organism>
<gene>
    <name evidence="1" type="ORF">SAMN05216276_105315</name>
</gene>
<evidence type="ECO:0000313" key="1">
    <source>
        <dbReference type="EMBL" id="SNT51129.1"/>
    </source>
</evidence>
<dbReference type="EMBL" id="FZOD01000053">
    <property type="protein sequence ID" value="SNT51129.1"/>
    <property type="molecule type" value="Genomic_DNA"/>
</dbReference>
<reference evidence="1 2" key="1">
    <citation type="submission" date="2017-06" db="EMBL/GenBank/DDBJ databases">
        <authorList>
            <person name="Kim H.J."/>
            <person name="Triplett B.A."/>
        </authorList>
    </citation>
    <scope>NUCLEOTIDE SEQUENCE [LARGE SCALE GENOMIC DNA]</scope>
    <source>
        <strain evidence="1 2">CGMCC 4.2132</strain>
    </source>
</reference>
<protein>
    <recommendedName>
        <fullName evidence="3">PIN domain-containing protein</fullName>
    </recommendedName>
</protein>
<evidence type="ECO:0000313" key="2">
    <source>
        <dbReference type="Proteomes" id="UP000198282"/>
    </source>
</evidence>
<name>A0A239NAD8_9ACTN</name>
<dbReference type="AlphaFoldDB" id="A0A239NAD8"/>
<dbReference type="RefSeq" id="WP_089211750.1">
    <property type="nucleotide sequence ID" value="NZ_FZOD01000053.1"/>
</dbReference>
<evidence type="ECO:0008006" key="3">
    <source>
        <dbReference type="Google" id="ProtNLM"/>
    </source>
</evidence>
<sequence>MSVPDPVLGRGLVLDVSTVRLHLSGDVYTAAMIGAALEYERPLVIPALVLVQAYREAVPGPARMRLVGLVSVVTEPDLSDEVSRATARDIGTVCQLAGVEDLSIGHALWTALERRNQPDPLYDWAIVTEYPEVYRKVAPTVPTGWR</sequence>
<dbReference type="OrthoDB" id="9895201at2"/>
<dbReference type="Proteomes" id="UP000198282">
    <property type="component" value="Unassembled WGS sequence"/>
</dbReference>
<keyword evidence="2" id="KW-1185">Reference proteome</keyword>